<dbReference type="InterPro" id="IPR025158">
    <property type="entry name" value="Mg_chelat-rel_C"/>
</dbReference>
<reference evidence="3" key="1">
    <citation type="journal article" date="2019" name="Int. J. Syst. Evol. Microbiol.">
        <title>The Global Catalogue of Microorganisms (GCM) 10K type strain sequencing project: providing services to taxonomists for standard genome sequencing and annotation.</title>
        <authorList>
            <consortium name="The Broad Institute Genomics Platform"/>
            <consortium name="The Broad Institute Genome Sequencing Center for Infectious Disease"/>
            <person name="Wu L."/>
            <person name="Ma J."/>
        </authorList>
    </citation>
    <scope>NUCLEOTIDE SEQUENCE [LARGE SCALE GENOMIC DNA]</scope>
    <source>
        <strain evidence="3">CGMCC 4.7289</strain>
    </source>
</reference>
<name>A0ABV8LJB9_9ACTN</name>
<gene>
    <name evidence="2" type="ORF">ACFOZ4_09800</name>
</gene>
<evidence type="ECO:0000313" key="2">
    <source>
        <dbReference type="EMBL" id="MFC4130894.1"/>
    </source>
</evidence>
<evidence type="ECO:0000259" key="1">
    <source>
        <dbReference type="Pfam" id="PF13335"/>
    </source>
</evidence>
<dbReference type="RefSeq" id="WP_253756999.1">
    <property type="nucleotide sequence ID" value="NZ_JAMZDZ010000001.1"/>
</dbReference>
<dbReference type="Pfam" id="PF13335">
    <property type="entry name" value="Mg_chelatase_C"/>
    <property type="match status" value="1"/>
</dbReference>
<accession>A0ABV8LJB9</accession>
<comment type="caution">
    <text evidence="2">The sequence shown here is derived from an EMBL/GenBank/DDBJ whole genome shotgun (WGS) entry which is preliminary data.</text>
</comment>
<organism evidence="2 3">
    <name type="scientific">Hamadaea flava</name>
    <dbReference type="NCBI Taxonomy" id="1742688"/>
    <lineage>
        <taxon>Bacteria</taxon>
        <taxon>Bacillati</taxon>
        <taxon>Actinomycetota</taxon>
        <taxon>Actinomycetes</taxon>
        <taxon>Micromonosporales</taxon>
        <taxon>Micromonosporaceae</taxon>
        <taxon>Hamadaea</taxon>
    </lineage>
</organism>
<evidence type="ECO:0000313" key="3">
    <source>
        <dbReference type="Proteomes" id="UP001595816"/>
    </source>
</evidence>
<feature type="domain" description="Mg chelatase-related protein C-terminal" evidence="1">
    <location>
        <begin position="12"/>
        <end position="41"/>
    </location>
</feature>
<protein>
    <recommendedName>
        <fullName evidence="1">Mg chelatase-related protein C-terminal domain-containing protein</fullName>
    </recommendedName>
</protein>
<proteinExistence type="predicted"/>
<dbReference type="Proteomes" id="UP001595816">
    <property type="component" value="Unassembled WGS sequence"/>
</dbReference>
<keyword evidence="3" id="KW-1185">Reference proteome</keyword>
<dbReference type="EMBL" id="JBHSAY010000005">
    <property type="protein sequence ID" value="MFC4130894.1"/>
    <property type="molecule type" value="Genomic_DNA"/>
</dbReference>
<sequence>MRRFTPQLGRQPVLRVAWTLSDLAGRDRPGREDVATALTLRLGDLR</sequence>